<dbReference type="Proteomes" id="UP000825935">
    <property type="component" value="Chromosome 34"/>
</dbReference>
<evidence type="ECO:0000313" key="3">
    <source>
        <dbReference type="Proteomes" id="UP000825935"/>
    </source>
</evidence>
<feature type="transmembrane region" description="Helical" evidence="1">
    <location>
        <begin position="297"/>
        <end position="321"/>
    </location>
</feature>
<dbReference type="AlphaFoldDB" id="A0A8T2QN24"/>
<accession>A0A8T2QN24</accession>
<feature type="transmembrane region" description="Helical" evidence="1">
    <location>
        <begin position="443"/>
        <end position="460"/>
    </location>
</feature>
<feature type="transmembrane region" description="Helical" evidence="1">
    <location>
        <begin position="12"/>
        <end position="33"/>
    </location>
</feature>
<feature type="transmembrane region" description="Helical" evidence="1">
    <location>
        <begin position="150"/>
        <end position="175"/>
    </location>
</feature>
<keyword evidence="1" id="KW-0472">Membrane</keyword>
<feature type="transmembrane region" description="Helical" evidence="1">
    <location>
        <begin position="195"/>
        <end position="218"/>
    </location>
</feature>
<feature type="transmembrane region" description="Helical" evidence="1">
    <location>
        <begin position="266"/>
        <end position="285"/>
    </location>
</feature>
<feature type="transmembrane region" description="Helical" evidence="1">
    <location>
        <begin position="327"/>
        <end position="350"/>
    </location>
</feature>
<evidence type="ECO:0000313" key="2">
    <source>
        <dbReference type="EMBL" id="KAH7284813.1"/>
    </source>
</evidence>
<feature type="transmembrane region" description="Helical" evidence="1">
    <location>
        <begin position="230"/>
        <end position="254"/>
    </location>
</feature>
<sequence>MGRRQRKRSKVLCAKAMAWAGVISTVLSAAVYLGDFITTIMTLRAYYHYQFICPHALPSSFRNDSVCRAVHLHPSLYNLGIIFWYSFGWFVLGHLSYAVVFYYFFHRHIARIAFFMPLVQLYRLLCILRRTCNTERLNEFYERQKRLNSLYTFLVVALESAPQFGLQFFIAVSLGQYVRGSNDTDSQAQKLPKTLVISVILSFASVIYNAGVAMYSCLDHHQIPLIKRLSLTFVFGLQTVISVFEHMISVLALFPHDTHSPLTFPISVLLFTEIMLLFVFSSIVIQRHDQHEGKRMCTKFMQAIGLTLVMIWTGPSYMLILMQKSKAYVICGAFVSVFGKLPCPIFVFLWHKGFISPCSHVSHAEGMVYRTNRYLNCMVVKGAMFVSILMFALTSLTVTWVYKQEAPPHILGDKHGSFPLECRIPMRPVTVTPSTRVMKAKKASIVFKHFIFLLTFLLVERFKKQNLFRRSVGVCIANNQL</sequence>
<feature type="transmembrane region" description="Helical" evidence="1">
    <location>
        <begin position="82"/>
        <end position="105"/>
    </location>
</feature>
<reference evidence="2" key="1">
    <citation type="submission" date="2021-08" db="EMBL/GenBank/DDBJ databases">
        <title>WGS assembly of Ceratopteris richardii.</title>
        <authorList>
            <person name="Marchant D.B."/>
            <person name="Chen G."/>
            <person name="Jenkins J."/>
            <person name="Shu S."/>
            <person name="Leebens-Mack J."/>
            <person name="Grimwood J."/>
            <person name="Schmutz J."/>
            <person name="Soltis P."/>
            <person name="Soltis D."/>
            <person name="Chen Z.-H."/>
        </authorList>
    </citation>
    <scope>NUCLEOTIDE SEQUENCE</scope>
    <source>
        <strain evidence="2">Whitten #5841</strain>
        <tissue evidence="2">Leaf</tissue>
    </source>
</reference>
<dbReference type="EMBL" id="CM035439">
    <property type="protein sequence ID" value="KAH7284813.1"/>
    <property type="molecule type" value="Genomic_DNA"/>
</dbReference>
<feature type="transmembrane region" description="Helical" evidence="1">
    <location>
        <begin position="379"/>
        <end position="402"/>
    </location>
</feature>
<evidence type="ECO:0000256" key="1">
    <source>
        <dbReference type="SAM" id="Phobius"/>
    </source>
</evidence>
<proteinExistence type="predicted"/>
<gene>
    <name evidence="2" type="ORF">KP509_34G071500</name>
</gene>
<organism evidence="2 3">
    <name type="scientific">Ceratopteris richardii</name>
    <name type="common">Triangle waterfern</name>
    <dbReference type="NCBI Taxonomy" id="49495"/>
    <lineage>
        <taxon>Eukaryota</taxon>
        <taxon>Viridiplantae</taxon>
        <taxon>Streptophyta</taxon>
        <taxon>Embryophyta</taxon>
        <taxon>Tracheophyta</taxon>
        <taxon>Polypodiopsida</taxon>
        <taxon>Polypodiidae</taxon>
        <taxon>Polypodiales</taxon>
        <taxon>Pteridineae</taxon>
        <taxon>Pteridaceae</taxon>
        <taxon>Parkerioideae</taxon>
        <taxon>Ceratopteris</taxon>
    </lineage>
</organism>
<keyword evidence="3" id="KW-1185">Reference proteome</keyword>
<keyword evidence="1" id="KW-0812">Transmembrane</keyword>
<name>A0A8T2QN24_CERRI</name>
<dbReference type="OrthoDB" id="2002878at2759"/>
<keyword evidence="1" id="KW-1133">Transmembrane helix</keyword>
<protein>
    <submittedName>
        <fullName evidence="2">Uncharacterized protein</fullName>
    </submittedName>
</protein>
<comment type="caution">
    <text evidence="2">The sequence shown here is derived from an EMBL/GenBank/DDBJ whole genome shotgun (WGS) entry which is preliminary data.</text>
</comment>